<name>A0A0F8ZD07_9ZZZZ</name>
<evidence type="ECO:0000313" key="1">
    <source>
        <dbReference type="EMBL" id="KKK64354.1"/>
    </source>
</evidence>
<accession>A0A0F8ZD07</accession>
<dbReference type="EMBL" id="LAZR01061059">
    <property type="protein sequence ID" value="KKK64354.1"/>
    <property type="molecule type" value="Genomic_DNA"/>
</dbReference>
<sequence>MVSMDGYDIAQVEKTFKKPVVSLLTYGVTLDELIEYVTTDKPILEFSYEMQCCVY</sequence>
<feature type="non-terminal residue" evidence="1">
    <location>
        <position position="55"/>
    </location>
</feature>
<dbReference type="AlphaFoldDB" id="A0A0F8ZD07"/>
<gene>
    <name evidence="1" type="ORF">LCGC14_2985060</name>
</gene>
<comment type="caution">
    <text evidence="1">The sequence shown here is derived from an EMBL/GenBank/DDBJ whole genome shotgun (WGS) entry which is preliminary data.</text>
</comment>
<organism evidence="1">
    <name type="scientific">marine sediment metagenome</name>
    <dbReference type="NCBI Taxonomy" id="412755"/>
    <lineage>
        <taxon>unclassified sequences</taxon>
        <taxon>metagenomes</taxon>
        <taxon>ecological metagenomes</taxon>
    </lineage>
</organism>
<reference evidence="1" key="1">
    <citation type="journal article" date="2015" name="Nature">
        <title>Complex archaea that bridge the gap between prokaryotes and eukaryotes.</title>
        <authorList>
            <person name="Spang A."/>
            <person name="Saw J.H."/>
            <person name="Jorgensen S.L."/>
            <person name="Zaremba-Niedzwiedzka K."/>
            <person name="Martijn J."/>
            <person name="Lind A.E."/>
            <person name="van Eijk R."/>
            <person name="Schleper C."/>
            <person name="Guy L."/>
            <person name="Ettema T.J."/>
        </authorList>
    </citation>
    <scope>NUCLEOTIDE SEQUENCE</scope>
</reference>
<protein>
    <submittedName>
        <fullName evidence="1">Uncharacterized protein</fullName>
    </submittedName>
</protein>
<proteinExistence type="predicted"/>